<proteinExistence type="inferred from homology"/>
<keyword evidence="2" id="KW-0808">Transferase</keyword>
<dbReference type="InterPro" id="IPR000477">
    <property type="entry name" value="RT_dom"/>
</dbReference>
<evidence type="ECO:0000256" key="10">
    <source>
        <dbReference type="ARBA" id="ARBA00022918"/>
    </source>
</evidence>
<dbReference type="PROSITE" id="PS50876">
    <property type="entry name" value="ZF_INTEGRASE"/>
    <property type="match status" value="1"/>
</dbReference>
<organism evidence="21 22">
    <name type="scientific">Catharus ustulatus</name>
    <name type="common">Russet-backed thrush</name>
    <name type="synonym">Hylocichla ustulatus</name>
    <dbReference type="NCBI Taxonomy" id="91951"/>
    <lineage>
        <taxon>Eukaryota</taxon>
        <taxon>Metazoa</taxon>
        <taxon>Chordata</taxon>
        <taxon>Craniata</taxon>
        <taxon>Vertebrata</taxon>
        <taxon>Euteleostomi</taxon>
        <taxon>Archelosauria</taxon>
        <taxon>Archosauria</taxon>
        <taxon>Dinosauria</taxon>
        <taxon>Saurischia</taxon>
        <taxon>Theropoda</taxon>
        <taxon>Coelurosauria</taxon>
        <taxon>Aves</taxon>
        <taxon>Neognathae</taxon>
        <taxon>Neoaves</taxon>
        <taxon>Telluraves</taxon>
        <taxon>Australaves</taxon>
        <taxon>Passeriformes</taxon>
        <taxon>Turdidae</taxon>
        <taxon>Catharus</taxon>
    </lineage>
</organism>
<evidence type="ECO:0000313" key="22">
    <source>
        <dbReference type="Proteomes" id="UP000694563"/>
    </source>
</evidence>
<dbReference type="PANTHER" id="PTHR41694">
    <property type="entry name" value="ENDOGENOUS RETROVIRUS GROUP K MEMBER POL PROTEIN"/>
    <property type="match status" value="1"/>
</dbReference>
<dbReference type="Pfam" id="PF06817">
    <property type="entry name" value="RVT_thumb"/>
    <property type="match status" value="1"/>
</dbReference>
<dbReference type="SUPFAM" id="SSF56672">
    <property type="entry name" value="DNA/RNA polymerases"/>
    <property type="match status" value="1"/>
</dbReference>
<dbReference type="SUPFAM" id="SSF50122">
    <property type="entry name" value="DNA-binding domain of retroviral integrase"/>
    <property type="match status" value="1"/>
</dbReference>
<name>A0A8C3UEL0_CATUS</name>
<dbReference type="Pfam" id="PF00552">
    <property type="entry name" value="IN_DBD_C"/>
    <property type="match status" value="1"/>
</dbReference>
<evidence type="ECO:0000256" key="2">
    <source>
        <dbReference type="ARBA" id="ARBA00022679"/>
    </source>
</evidence>
<keyword evidence="11" id="KW-0238">DNA-binding</keyword>
<evidence type="ECO:0000256" key="13">
    <source>
        <dbReference type="PROSITE-ProRule" id="PRU00450"/>
    </source>
</evidence>
<evidence type="ECO:0000256" key="5">
    <source>
        <dbReference type="ARBA" id="ARBA00022723"/>
    </source>
</evidence>
<feature type="domain" description="Reverse transcriptase" evidence="17">
    <location>
        <begin position="61"/>
        <end position="250"/>
    </location>
</feature>
<dbReference type="InterPro" id="IPR002156">
    <property type="entry name" value="RNaseH_domain"/>
</dbReference>
<reference evidence="21" key="1">
    <citation type="submission" date="2025-08" db="UniProtKB">
        <authorList>
            <consortium name="Ensembl"/>
        </authorList>
    </citation>
    <scope>IDENTIFICATION</scope>
</reference>
<evidence type="ECO:0000256" key="6">
    <source>
        <dbReference type="ARBA" id="ARBA00022759"/>
    </source>
</evidence>
<dbReference type="Ensembl" id="ENSCUST00005011773.1">
    <property type="protein sequence ID" value="ENSCUSP00005011299.1"/>
    <property type="gene ID" value="ENSCUSG00005007286.1"/>
</dbReference>
<protein>
    <submittedName>
        <fullName evidence="21">Uncharacterized protein</fullName>
    </submittedName>
</protein>
<dbReference type="Pfam" id="PF00078">
    <property type="entry name" value="RVT_1"/>
    <property type="match status" value="1"/>
</dbReference>
<keyword evidence="12" id="KW-0511">Multifunctional enzyme</keyword>
<evidence type="ECO:0000256" key="1">
    <source>
        <dbReference type="ARBA" id="ARBA00010879"/>
    </source>
</evidence>
<comment type="similarity">
    <text evidence="1">Belongs to the beta type-B retroviral polymerase family. HERV class-II K(HML-2) pol subfamily.</text>
</comment>
<dbReference type="GO" id="GO:0004523">
    <property type="term" value="F:RNA-DNA hybrid ribonuclease activity"/>
    <property type="evidence" value="ECO:0007669"/>
    <property type="project" value="InterPro"/>
</dbReference>
<dbReference type="InterPro" id="IPR010661">
    <property type="entry name" value="RVT_thumb"/>
</dbReference>
<keyword evidence="6" id="KW-0255">Endonuclease</keyword>
<evidence type="ECO:0000256" key="14">
    <source>
        <dbReference type="PROSITE-ProRule" id="PRU00506"/>
    </source>
</evidence>
<keyword evidence="9" id="KW-0229">DNA integration</keyword>
<evidence type="ECO:0000259" key="17">
    <source>
        <dbReference type="PROSITE" id="PS50878"/>
    </source>
</evidence>
<keyword evidence="22" id="KW-1185">Reference proteome</keyword>
<evidence type="ECO:0000256" key="9">
    <source>
        <dbReference type="ARBA" id="ARBA00022908"/>
    </source>
</evidence>
<dbReference type="GO" id="GO:0003677">
    <property type="term" value="F:DNA binding"/>
    <property type="evidence" value="ECO:0007669"/>
    <property type="project" value="UniProtKB-KW"/>
</dbReference>
<feature type="domain" description="Integrase-type" evidence="20">
    <location>
        <begin position="831"/>
        <end position="878"/>
    </location>
</feature>
<dbReference type="Gene3D" id="3.10.10.10">
    <property type="entry name" value="HIV Type 1 Reverse Transcriptase, subunit A, domain 1"/>
    <property type="match status" value="1"/>
</dbReference>
<dbReference type="SUPFAM" id="SSF53098">
    <property type="entry name" value="Ribonuclease H-like"/>
    <property type="match status" value="2"/>
</dbReference>
<accession>A0A8C3UEL0</accession>
<keyword evidence="8" id="KW-0862">Zinc</keyword>
<dbReference type="Pfam" id="PF00665">
    <property type="entry name" value="rve"/>
    <property type="match status" value="1"/>
</dbReference>
<dbReference type="PROSITE" id="PS50879">
    <property type="entry name" value="RNASE_H_1"/>
    <property type="match status" value="1"/>
</dbReference>
<evidence type="ECO:0000256" key="8">
    <source>
        <dbReference type="ARBA" id="ARBA00022833"/>
    </source>
</evidence>
<feature type="compositionally biased region" description="Basic and acidic residues" evidence="15">
    <location>
        <begin position="885"/>
        <end position="897"/>
    </location>
</feature>
<dbReference type="InterPro" id="IPR036397">
    <property type="entry name" value="RNaseH_sf"/>
</dbReference>
<evidence type="ECO:0000313" key="21">
    <source>
        <dbReference type="Ensembl" id="ENSCUSP00005011299.1"/>
    </source>
</evidence>
<dbReference type="GO" id="GO:0035613">
    <property type="term" value="F:RNA stem-loop binding"/>
    <property type="evidence" value="ECO:0007669"/>
    <property type="project" value="TreeGrafter"/>
</dbReference>
<keyword evidence="10" id="KW-0695">RNA-directed DNA polymerase</keyword>
<reference evidence="21" key="2">
    <citation type="submission" date="2025-09" db="UniProtKB">
        <authorList>
            <consortium name="Ensembl"/>
        </authorList>
    </citation>
    <scope>IDENTIFICATION</scope>
</reference>
<dbReference type="InterPro" id="IPR012337">
    <property type="entry name" value="RNaseH-like_sf"/>
</dbReference>
<dbReference type="InterPro" id="IPR001584">
    <property type="entry name" value="Integrase_cat-core"/>
</dbReference>
<dbReference type="InterPro" id="IPR017856">
    <property type="entry name" value="Integrase-like_N"/>
</dbReference>
<dbReference type="InterPro" id="IPR001037">
    <property type="entry name" value="Integrase_C_retrovir"/>
</dbReference>
<dbReference type="GO" id="GO:0015074">
    <property type="term" value="P:DNA integration"/>
    <property type="evidence" value="ECO:0007669"/>
    <property type="project" value="UniProtKB-KW"/>
</dbReference>
<sequence length="912" mass="103522">MGKRPVVTMGHETGNGFLVGVTVALTTPKLTWKTDKPIWVDQWPLERKKLSALKGLVKEQLQKGHIKPTNSPWNFPVFVIRKKTSGQWRLLHDLRKLNEIMEEMGPLQQGLPSLTMIPREWPLVIVDLKDCFFSIPLHPSDAHRMAFSVPSLNREESLERYHWVVLPQGLKNSPTICQWYVARALAPARKKYPEARIIHYMDDLLIAASTQQELQQVRGCVIEEVQKAGLEISTSKIQEIAPWKYLGWKITEQTIKPQKLEISSKINNLQDLQQLLGEINWMRPILGITNEDLSSLFNLLRGDSNIKSPRTLTPEAQKALERVAEIIQQRQAHRYVDSLPFCLAVLGEQTQLYGLIFQWDVSQRDPLLIIEWIFLSYRSPKTILTSLEMIAQIIIKARTRLLTMTGKDFSVIYLPLKKQYFDWANQKSQDLVIALLDYTGICTIHYPSHRMLKAKLSFREKPKISEEPLEGITVFTDGSGKTHKSVITWQNSATGEWESDVKIVQGSPQIVELAAVVRVFELFQQPLNLITDSAYVANVVKRLEGSLLRETSNEILYSYLLCIKTLLENRAHKYFITHIRAHSSLPGLLAEGNAQADRLTMSVLQTLPDIFEQAKLSHAFFHQNARALIESFHISKSQAKEIIQSCPDCQLVQPPASTGAVNPRGLQSLQLWQTDVTKYPSFGKLKNIHVSVDTFSGAIFAALHTGETAQHACRHFLQAFASLGVPQEVKTDNGPTYIGKVLDKFLKKWGVKHTFGIPHSPTGQAIIERTHHTLKTLLDKQKRGEAEATPHMRLNKALYVLNFLNGSFSEPTPPIIRHFTNDTRAKLKENPLVLIRNPETSRIEGPFRLITWGKGFACVSTERGPKWVPARHVKPYRAQTQADTIPEREEESSRTEPEAETVNSSSDNTQRT</sequence>
<evidence type="ECO:0000259" key="16">
    <source>
        <dbReference type="PROSITE" id="PS50876"/>
    </source>
</evidence>
<evidence type="ECO:0000256" key="15">
    <source>
        <dbReference type="SAM" id="MobiDB-lite"/>
    </source>
</evidence>
<feature type="domain" description="Integrase catalytic" evidence="19">
    <location>
        <begin position="659"/>
        <end position="822"/>
    </location>
</feature>
<feature type="domain" description="RNase H type-1" evidence="18">
    <location>
        <begin position="468"/>
        <end position="605"/>
    </location>
</feature>
<dbReference type="Gene3D" id="3.30.70.270">
    <property type="match status" value="2"/>
</dbReference>
<feature type="domain" description="Integrase-type" evidence="16">
    <location>
        <begin position="609"/>
        <end position="650"/>
    </location>
</feature>
<dbReference type="Gene3D" id="2.30.30.10">
    <property type="entry name" value="Integrase, C-terminal domain superfamily, retroviral"/>
    <property type="match status" value="1"/>
</dbReference>
<dbReference type="PANTHER" id="PTHR41694:SF4">
    <property type="entry name" value="ENDOGENOUS RETROVIRUS GROUP K MEMBER 10 POL PROTEIN-RELATED"/>
    <property type="match status" value="1"/>
</dbReference>
<feature type="DNA-binding region" description="Integrase-type" evidence="14">
    <location>
        <begin position="831"/>
        <end position="878"/>
    </location>
</feature>
<dbReference type="Gene3D" id="1.10.10.200">
    <property type="match status" value="1"/>
</dbReference>
<keyword evidence="4" id="KW-0540">Nuclease</keyword>
<dbReference type="PROSITE" id="PS50878">
    <property type="entry name" value="RT_POL"/>
    <property type="match status" value="1"/>
</dbReference>
<feature type="compositionally biased region" description="Polar residues" evidence="15">
    <location>
        <begin position="902"/>
        <end position="912"/>
    </location>
</feature>
<keyword evidence="3" id="KW-0548">Nucleotidyltransferase</keyword>
<feature type="region of interest" description="Disordered" evidence="15">
    <location>
        <begin position="874"/>
        <end position="912"/>
    </location>
</feature>
<dbReference type="PROSITE" id="PS51027">
    <property type="entry name" value="INTEGRASE_DBD"/>
    <property type="match status" value="1"/>
</dbReference>
<dbReference type="InterPro" id="IPR036862">
    <property type="entry name" value="Integrase_C_dom_sf_retrovir"/>
</dbReference>
<evidence type="ECO:0000256" key="12">
    <source>
        <dbReference type="ARBA" id="ARBA00023268"/>
    </source>
</evidence>
<dbReference type="InterPro" id="IPR003308">
    <property type="entry name" value="Integrase_Zn-bd_dom_N"/>
</dbReference>
<evidence type="ECO:0000259" key="18">
    <source>
        <dbReference type="PROSITE" id="PS50879"/>
    </source>
</evidence>
<dbReference type="Pfam" id="PF00075">
    <property type="entry name" value="RNase_H"/>
    <property type="match status" value="1"/>
</dbReference>
<keyword evidence="5" id="KW-0479">Metal-binding</keyword>
<dbReference type="GO" id="GO:0008270">
    <property type="term" value="F:zinc ion binding"/>
    <property type="evidence" value="ECO:0007669"/>
    <property type="project" value="UniProtKB-KW"/>
</dbReference>
<evidence type="ECO:0000256" key="11">
    <source>
        <dbReference type="ARBA" id="ARBA00023125"/>
    </source>
</evidence>
<keyword evidence="7" id="KW-0378">Hydrolase</keyword>
<dbReference type="GO" id="GO:0003964">
    <property type="term" value="F:RNA-directed DNA polymerase activity"/>
    <property type="evidence" value="ECO:0007669"/>
    <property type="project" value="UniProtKB-KW"/>
</dbReference>
<dbReference type="InterPro" id="IPR043502">
    <property type="entry name" value="DNA/RNA_pol_sf"/>
</dbReference>
<dbReference type="AlphaFoldDB" id="A0A8C3UEL0"/>
<evidence type="ECO:0000256" key="4">
    <source>
        <dbReference type="ARBA" id="ARBA00022722"/>
    </source>
</evidence>
<dbReference type="SUPFAM" id="SSF46919">
    <property type="entry name" value="N-terminal Zn binding domain of HIV integrase"/>
    <property type="match status" value="1"/>
</dbReference>
<evidence type="ECO:0000259" key="20">
    <source>
        <dbReference type="PROSITE" id="PS51027"/>
    </source>
</evidence>
<dbReference type="InterPro" id="IPR043128">
    <property type="entry name" value="Rev_trsase/Diguanyl_cyclase"/>
</dbReference>
<evidence type="ECO:0000259" key="19">
    <source>
        <dbReference type="PROSITE" id="PS50994"/>
    </source>
</evidence>
<dbReference type="Gene3D" id="3.30.420.10">
    <property type="entry name" value="Ribonuclease H-like superfamily/Ribonuclease H"/>
    <property type="match status" value="2"/>
</dbReference>
<keyword evidence="13" id="KW-0863">Zinc-finger</keyword>
<evidence type="ECO:0000256" key="7">
    <source>
        <dbReference type="ARBA" id="ARBA00022801"/>
    </source>
</evidence>
<dbReference type="Proteomes" id="UP000694563">
    <property type="component" value="Unassembled WGS sequence"/>
</dbReference>
<dbReference type="Pfam" id="PF02022">
    <property type="entry name" value="Integrase_Zn"/>
    <property type="match status" value="1"/>
</dbReference>
<evidence type="ECO:0000256" key="3">
    <source>
        <dbReference type="ARBA" id="ARBA00022695"/>
    </source>
</evidence>
<dbReference type="PROSITE" id="PS50994">
    <property type="entry name" value="INTEGRASE"/>
    <property type="match status" value="1"/>
</dbReference>